<dbReference type="EMBL" id="BOPO01000125">
    <property type="protein sequence ID" value="GIL30658.1"/>
    <property type="molecule type" value="Genomic_DNA"/>
</dbReference>
<evidence type="ECO:0000256" key="3">
    <source>
        <dbReference type="ARBA" id="ARBA00010763"/>
    </source>
</evidence>
<organism evidence="10 11">
    <name type="scientific">Actinocatenispora comari</name>
    <dbReference type="NCBI Taxonomy" id="2807577"/>
    <lineage>
        <taxon>Bacteria</taxon>
        <taxon>Bacillati</taxon>
        <taxon>Actinomycetota</taxon>
        <taxon>Actinomycetes</taxon>
        <taxon>Micromonosporales</taxon>
        <taxon>Micromonosporaceae</taxon>
        <taxon>Actinocatenispora</taxon>
    </lineage>
</organism>
<sequence length="681" mass="66939">MTDFQARVIVASNRASSGGYADTTGPVLVDGLRRLGATVTEPVVVPDGDPVERALREAVAARVDVVVTTGGTGVSPTDRTPEATARVLDYQIPGIAEAVRAYGVGTVPTAALSRGIAGVAGRTLVVNLAGSRGAVADGLAVLGPILAHAVDQLRGGDHPRPVDATAGVPPAVAAADSSAPAGSPSAVAAPPGGAEQTTVLPATGSSAGPRAAAGPAVAGPGPAGAHSHGAAAPGAAGTHSHVGAGPGAVGGHSHGAAAPGADGAHGQVTGPGAAGARGHDAGGGSIGWAAARIAAHAAGAAAPPEPVRLALPDAAGATLAEPVRARTPLPAFTTASVDGYAVRGAGPWRVSGRVLAGQVAVALADGTAVEIATGAMVPPGADQIIRVEDSTRDAEGLVSGQPRRPTPEWRVPGEEAVKGEELLPAGTPVTPGAVGVAAQCGYDELLVRRPPRATVLVFGDELLTEGLPGRGLVRDSLGPQLPGWLARIGALPTVSAPVAPVGDTLDAHVEAIATAAGAADLVCTTGGTMHGPVDHLHPALAQLGAEYVVDTVAVRPGFPMVLAKLPGGRFVAGLPGNPQSAVIGLLTLVWPLVAGLTGRSVPRLSRVRLGAEIAGRGDDTHLALARLEPDGLAYPLPHNGSAMLRGLAWADGFVLVPPGATGRVGEPAEFLPFPLSAGERP</sequence>
<keyword evidence="7" id="KW-0808">Transferase</keyword>
<dbReference type="UniPathway" id="UPA00344"/>
<evidence type="ECO:0000313" key="10">
    <source>
        <dbReference type="EMBL" id="GIL30658.1"/>
    </source>
</evidence>
<dbReference type="Pfam" id="PF00994">
    <property type="entry name" value="MoCF_biosynth"/>
    <property type="match status" value="2"/>
</dbReference>
<dbReference type="InterPro" id="IPR001453">
    <property type="entry name" value="MoaB/Mog_dom"/>
</dbReference>
<dbReference type="NCBIfam" id="TIGR00177">
    <property type="entry name" value="molyb_syn"/>
    <property type="match status" value="1"/>
</dbReference>
<dbReference type="CDD" id="cd00886">
    <property type="entry name" value="MogA_MoaB"/>
    <property type="match status" value="1"/>
</dbReference>
<evidence type="ECO:0000256" key="7">
    <source>
        <dbReference type="RuleBase" id="RU365090"/>
    </source>
</evidence>
<keyword evidence="4 7" id="KW-0500">Molybdenum</keyword>
<proteinExistence type="inferred from homology"/>
<dbReference type="GO" id="GO:0006777">
    <property type="term" value="P:Mo-molybdopterin cofactor biosynthetic process"/>
    <property type="evidence" value="ECO:0007669"/>
    <property type="project" value="UniProtKB-UniRule"/>
</dbReference>
<dbReference type="InterPro" id="IPR036425">
    <property type="entry name" value="MoaB/Mog-like_dom_sf"/>
</dbReference>
<dbReference type="AlphaFoldDB" id="A0A8J4AGF2"/>
<dbReference type="InterPro" id="IPR036135">
    <property type="entry name" value="MoeA_linker/N_sf"/>
</dbReference>
<feature type="domain" description="MoaB/Mog" evidence="9">
    <location>
        <begin position="7"/>
        <end position="453"/>
    </location>
</feature>
<dbReference type="PANTHER" id="PTHR10192:SF5">
    <property type="entry name" value="GEPHYRIN"/>
    <property type="match status" value="1"/>
</dbReference>
<comment type="similarity">
    <text evidence="3 7">Belongs to the MoeA family.</text>
</comment>
<dbReference type="Gene3D" id="2.170.190.11">
    <property type="entry name" value="Molybdopterin biosynthesis moea protein, domain 3"/>
    <property type="match status" value="1"/>
</dbReference>
<evidence type="ECO:0000256" key="4">
    <source>
        <dbReference type="ARBA" id="ARBA00022505"/>
    </source>
</evidence>
<dbReference type="SMART" id="SM00852">
    <property type="entry name" value="MoCF_biosynth"/>
    <property type="match status" value="2"/>
</dbReference>
<dbReference type="InterPro" id="IPR008284">
    <property type="entry name" value="MoCF_biosynth_CS"/>
</dbReference>
<feature type="compositionally biased region" description="Low complexity" evidence="8">
    <location>
        <begin position="254"/>
        <end position="276"/>
    </location>
</feature>
<dbReference type="GO" id="GO:0061599">
    <property type="term" value="F:molybdopterin molybdotransferase activity"/>
    <property type="evidence" value="ECO:0007669"/>
    <property type="project" value="UniProtKB-UniRule"/>
</dbReference>
<dbReference type="Proteomes" id="UP000614996">
    <property type="component" value="Unassembled WGS sequence"/>
</dbReference>
<reference evidence="11" key="1">
    <citation type="journal article" date="2021" name="Int. J. Syst. Evol. Microbiol.">
        <title>Actinocatenispora comari sp. nov., an endophytic actinomycete isolated from aerial parts of Comarum salesowianum.</title>
        <authorList>
            <person name="Oyunbileg N."/>
            <person name="Iizaka Y."/>
            <person name="Hamada M."/>
            <person name="Davaapurev B.O."/>
            <person name="Fukumoto A."/>
            <person name="Tsetseg B."/>
            <person name="Kato F."/>
            <person name="Tamura T."/>
            <person name="Batkhuu J."/>
            <person name="Anzai Y."/>
        </authorList>
    </citation>
    <scope>NUCLEOTIDE SEQUENCE [LARGE SCALE GENOMIC DNA]</scope>
    <source>
        <strain evidence="11">NUM-2625</strain>
    </source>
</reference>
<feature type="region of interest" description="Disordered" evidence="8">
    <location>
        <begin position="156"/>
        <end position="280"/>
    </location>
</feature>
<dbReference type="InterPro" id="IPR005111">
    <property type="entry name" value="MoeA_C_domain_IV"/>
</dbReference>
<comment type="function">
    <text evidence="1 7">Catalyzes the insertion of molybdate into adenylated molybdopterin with the concomitant release of AMP.</text>
</comment>
<evidence type="ECO:0000256" key="6">
    <source>
        <dbReference type="ARBA" id="ARBA00047317"/>
    </source>
</evidence>
<dbReference type="Pfam" id="PF03453">
    <property type="entry name" value="MoeA_N"/>
    <property type="match status" value="1"/>
</dbReference>
<protein>
    <recommendedName>
        <fullName evidence="7">Molybdopterin molybdenumtransferase</fullName>
        <ecNumber evidence="7">2.10.1.1</ecNumber>
    </recommendedName>
</protein>
<accession>A0A8J4AGF2</accession>
<evidence type="ECO:0000256" key="5">
    <source>
        <dbReference type="ARBA" id="ARBA00023150"/>
    </source>
</evidence>
<evidence type="ECO:0000313" key="11">
    <source>
        <dbReference type="Proteomes" id="UP000614996"/>
    </source>
</evidence>
<feature type="domain" description="MoaB/Mog" evidence="9">
    <location>
        <begin position="454"/>
        <end position="595"/>
    </location>
</feature>
<gene>
    <name evidence="10" type="ORF">NUM_59120</name>
</gene>
<dbReference type="GO" id="GO:0005737">
    <property type="term" value="C:cytoplasm"/>
    <property type="evidence" value="ECO:0007669"/>
    <property type="project" value="TreeGrafter"/>
</dbReference>
<dbReference type="Gene3D" id="2.40.340.10">
    <property type="entry name" value="MoeA, C-terminal, domain IV"/>
    <property type="match status" value="1"/>
</dbReference>
<dbReference type="PANTHER" id="PTHR10192">
    <property type="entry name" value="MOLYBDOPTERIN BIOSYNTHESIS PROTEIN"/>
    <property type="match status" value="1"/>
</dbReference>
<feature type="compositionally biased region" description="Low complexity" evidence="8">
    <location>
        <begin position="162"/>
        <end position="194"/>
    </location>
</feature>
<evidence type="ECO:0000259" key="9">
    <source>
        <dbReference type="SMART" id="SM00852"/>
    </source>
</evidence>
<keyword evidence="5 7" id="KW-0501">Molybdenum cofactor biosynthesis</keyword>
<dbReference type="InterPro" id="IPR005110">
    <property type="entry name" value="MoeA_linker/N"/>
</dbReference>
<keyword evidence="11" id="KW-1185">Reference proteome</keyword>
<keyword evidence="7" id="KW-0460">Magnesium</keyword>
<dbReference type="Gene3D" id="3.90.105.10">
    <property type="entry name" value="Molybdopterin biosynthesis moea protein, domain 2"/>
    <property type="match status" value="1"/>
</dbReference>
<dbReference type="CDD" id="cd00887">
    <property type="entry name" value="MoeA"/>
    <property type="match status" value="1"/>
</dbReference>
<name>A0A8J4AGF2_9ACTN</name>
<dbReference type="Gene3D" id="3.40.980.10">
    <property type="entry name" value="MoaB/Mog-like domain"/>
    <property type="match status" value="2"/>
</dbReference>
<comment type="cofactor">
    <cofactor evidence="7">
        <name>Mg(2+)</name>
        <dbReference type="ChEBI" id="CHEBI:18420"/>
    </cofactor>
</comment>
<dbReference type="InterPro" id="IPR038987">
    <property type="entry name" value="MoeA-like"/>
</dbReference>
<feature type="compositionally biased region" description="Gly residues" evidence="8">
    <location>
        <begin position="244"/>
        <end position="253"/>
    </location>
</feature>
<comment type="caution">
    <text evidence="10">The sequence shown here is derived from an EMBL/GenBank/DDBJ whole genome shotgun (WGS) entry which is preliminary data.</text>
</comment>
<dbReference type="SUPFAM" id="SSF53218">
    <property type="entry name" value="Molybdenum cofactor biosynthesis proteins"/>
    <property type="match status" value="2"/>
</dbReference>
<evidence type="ECO:0000256" key="1">
    <source>
        <dbReference type="ARBA" id="ARBA00002901"/>
    </source>
</evidence>
<comment type="catalytic activity">
    <reaction evidence="6">
        <text>adenylyl-molybdopterin + molybdate = Mo-molybdopterin + AMP + H(+)</text>
        <dbReference type="Rhea" id="RHEA:35047"/>
        <dbReference type="ChEBI" id="CHEBI:15378"/>
        <dbReference type="ChEBI" id="CHEBI:36264"/>
        <dbReference type="ChEBI" id="CHEBI:62727"/>
        <dbReference type="ChEBI" id="CHEBI:71302"/>
        <dbReference type="ChEBI" id="CHEBI:456215"/>
        <dbReference type="EC" id="2.10.1.1"/>
    </reaction>
</comment>
<dbReference type="SUPFAM" id="SSF63882">
    <property type="entry name" value="MoeA N-terminal region -like"/>
    <property type="match status" value="1"/>
</dbReference>
<dbReference type="PROSITE" id="PS01078">
    <property type="entry name" value="MOCF_BIOSYNTHESIS_1"/>
    <property type="match status" value="1"/>
</dbReference>
<feature type="compositionally biased region" description="Low complexity" evidence="8">
    <location>
        <begin position="201"/>
        <end position="243"/>
    </location>
</feature>
<evidence type="ECO:0000256" key="2">
    <source>
        <dbReference type="ARBA" id="ARBA00005046"/>
    </source>
</evidence>
<comment type="pathway">
    <text evidence="2 7">Cofactor biosynthesis; molybdopterin biosynthesis.</text>
</comment>
<dbReference type="SUPFAM" id="SSF63867">
    <property type="entry name" value="MoeA C-terminal domain-like"/>
    <property type="match status" value="1"/>
</dbReference>
<dbReference type="Pfam" id="PF03454">
    <property type="entry name" value="MoeA_C"/>
    <property type="match status" value="1"/>
</dbReference>
<dbReference type="GO" id="GO:0046872">
    <property type="term" value="F:metal ion binding"/>
    <property type="evidence" value="ECO:0007669"/>
    <property type="project" value="UniProtKB-UniRule"/>
</dbReference>
<evidence type="ECO:0000256" key="8">
    <source>
        <dbReference type="SAM" id="MobiDB-lite"/>
    </source>
</evidence>
<keyword evidence="7" id="KW-0479">Metal-binding</keyword>
<dbReference type="InterPro" id="IPR036688">
    <property type="entry name" value="MoeA_C_domain_IV_sf"/>
</dbReference>
<dbReference type="EC" id="2.10.1.1" evidence="7"/>